<proteinExistence type="inferred from homology"/>
<dbReference type="InterPro" id="IPR036188">
    <property type="entry name" value="FAD/NAD-bd_sf"/>
</dbReference>
<gene>
    <name evidence="2" type="ORF">B0H17DRAFT_953721</name>
</gene>
<accession>A0AAD7CSZ3</accession>
<dbReference type="GO" id="GO:0050660">
    <property type="term" value="F:flavin adenine dinucleotide binding"/>
    <property type="evidence" value="ECO:0007669"/>
    <property type="project" value="InterPro"/>
</dbReference>
<protein>
    <submittedName>
        <fullName evidence="2">Uncharacterized protein</fullName>
    </submittedName>
</protein>
<dbReference type="Proteomes" id="UP001221757">
    <property type="component" value="Unassembled WGS sequence"/>
</dbReference>
<feature type="non-terminal residue" evidence="2">
    <location>
        <position position="1"/>
    </location>
</feature>
<dbReference type="GO" id="GO:0016491">
    <property type="term" value="F:oxidoreductase activity"/>
    <property type="evidence" value="ECO:0007669"/>
    <property type="project" value="TreeGrafter"/>
</dbReference>
<organism evidence="2 3">
    <name type="scientific">Mycena rosella</name>
    <name type="common">Pink bonnet</name>
    <name type="synonym">Agaricus rosellus</name>
    <dbReference type="NCBI Taxonomy" id="1033263"/>
    <lineage>
        <taxon>Eukaryota</taxon>
        <taxon>Fungi</taxon>
        <taxon>Dikarya</taxon>
        <taxon>Basidiomycota</taxon>
        <taxon>Agaricomycotina</taxon>
        <taxon>Agaricomycetes</taxon>
        <taxon>Agaricomycetidae</taxon>
        <taxon>Agaricales</taxon>
        <taxon>Marasmiineae</taxon>
        <taxon>Mycenaceae</taxon>
        <taxon>Mycena</taxon>
    </lineage>
</organism>
<dbReference type="SUPFAM" id="SSF51905">
    <property type="entry name" value="FAD/NAD(P)-binding domain"/>
    <property type="match status" value="1"/>
</dbReference>
<dbReference type="PANTHER" id="PTHR11552">
    <property type="entry name" value="GLUCOSE-METHANOL-CHOLINE GMC OXIDOREDUCTASE"/>
    <property type="match status" value="1"/>
</dbReference>
<keyword evidence="3" id="KW-1185">Reference proteome</keyword>
<dbReference type="Gene3D" id="3.50.50.60">
    <property type="entry name" value="FAD/NAD(P)-binding domain"/>
    <property type="match status" value="1"/>
</dbReference>
<comment type="similarity">
    <text evidence="1">Belongs to the GMC oxidoreductase family.</text>
</comment>
<dbReference type="EMBL" id="JARKIE010000251">
    <property type="protein sequence ID" value="KAJ7661181.1"/>
    <property type="molecule type" value="Genomic_DNA"/>
</dbReference>
<dbReference type="AlphaFoldDB" id="A0AAD7CSZ3"/>
<dbReference type="InterPro" id="IPR012132">
    <property type="entry name" value="GMC_OxRdtase"/>
</dbReference>
<name>A0AAD7CSZ3_MYCRO</name>
<comment type="caution">
    <text evidence="2">The sequence shown here is derived from an EMBL/GenBank/DDBJ whole genome shotgun (WGS) entry which is preliminary data.</text>
</comment>
<dbReference type="PANTHER" id="PTHR11552:SF138">
    <property type="entry name" value="DEHYDROGENASE PKFF-RELATED"/>
    <property type="match status" value="1"/>
</dbReference>
<dbReference type="GO" id="GO:0044550">
    <property type="term" value="P:secondary metabolite biosynthetic process"/>
    <property type="evidence" value="ECO:0007669"/>
    <property type="project" value="TreeGrafter"/>
</dbReference>
<evidence type="ECO:0000256" key="1">
    <source>
        <dbReference type="ARBA" id="ARBA00010790"/>
    </source>
</evidence>
<reference evidence="2" key="1">
    <citation type="submission" date="2023-03" db="EMBL/GenBank/DDBJ databases">
        <title>Massive genome expansion in bonnet fungi (Mycena s.s.) driven by repeated elements and novel gene families across ecological guilds.</title>
        <authorList>
            <consortium name="Lawrence Berkeley National Laboratory"/>
            <person name="Harder C.B."/>
            <person name="Miyauchi S."/>
            <person name="Viragh M."/>
            <person name="Kuo A."/>
            <person name="Thoen E."/>
            <person name="Andreopoulos B."/>
            <person name="Lu D."/>
            <person name="Skrede I."/>
            <person name="Drula E."/>
            <person name="Henrissat B."/>
            <person name="Morin E."/>
            <person name="Kohler A."/>
            <person name="Barry K."/>
            <person name="LaButti K."/>
            <person name="Morin E."/>
            <person name="Salamov A."/>
            <person name="Lipzen A."/>
            <person name="Mereny Z."/>
            <person name="Hegedus B."/>
            <person name="Baldrian P."/>
            <person name="Stursova M."/>
            <person name="Weitz H."/>
            <person name="Taylor A."/>
            <person name="Grigoriev I.V."/>
            <person name="Nagy L.G."/>
            <person name="Martin F."/>
            <person name="Kauserud H."/>
        </authorList>
    </citation>
    <scope>NUCLEOTIDE SEQUENCE</scope>
    <source>
        <strain evidence="2">CBHHK067</strain>
    </source>
</reference>
<sequence>SFTIDDHHNRSSVRDHLVRVKKSSHGRLQLALDMLATKVVMCDPGSGGSPVVYTVEIAPDAALPVASNFDGKERLETDLITARHEVIISVCVFQSPQLLSGIGDQNELSRHGIRHIVHLPTTSKVRGTPQVHYFIQGNADHDEVALIWTLKKNHTVFNGCTVLYTPKDDPCLKYWTESGHQNLYSAAGFSS</sequence>
<evidence type="ECO:0000313" key="3">
    <source>
        <dbReference type="Proteomes" id="UP001221757"/>
    </source>
</evidence>
<evidence type="ECO:0000313" key="2">
    <source>
        <dbReference type="EMBL" id="KAJ7661181.1"/>
    </source>
</evidence>